<comment type="similarity">
    <text evidence="3">Belongs to the glycosyl hydrolase 3 family.</text>
</comment>
<dbReference type="SMART" id="SM01217">
    <property type="entry name" value="Fn3_like"/>
    <property type="match status" value="1"/>
</dbReference>
<dbReference type="InterPro" id="IPR050288">
    <property type="entry name" value="Cellulose_deg_GH3"/>
</dbReference>
<dbReference type="Gene3D" id="2.60.40.10">
    <property type="entry name" value="Immunoglobulins"/>
    <property type="match status" value="1"/>
</dbReference>
<keyword evidence="6" id="KW-0136">Cellulose degradation</keyword>
<reference evidence="12" key="1">
    <citation type="submission" date="2022-07" db="EMBL/GenBank/DDBJ databases">
        <title>Taxonomy of Aspergillus series Nigri: significant species reduction supported by multi-species coalescent approaches.</title>
        <authorList>
            <person name="Bian C."/>
            <person name="Kusuya Y."/>
            <person name="Sklenar F."/>
            <person name="D'hooge E."/>
            <person name="Yaguchi T."/>
            <person name="Takahashi H."/>
            <person name="Hubka V."/>
        </authorList>
    </citation>
    <scope>NUCLEOTIDE SEQUENCE</scope>
    <source>
        <strain evidence="12">IFM 63604</strain>
    </source>
</reference>
<dbReference type="InterPro" id="IPR036962">
    <property type="entry name" value="Glyco_hydro_3_N_sf"/>
</dbReference>
<dbReference type="InterPro" id="IPR013783">
    <property type="entry name" value="Ig-like_fold"/>
</dbReference>
<dbReference type="EC" id="3.2.1.21" evidence="4"/>
<evidence type="ECO:0000259" key="11">
    <source>
        <dbReference type="SMART" id="SM01217"/>
    </source>
</evidence>
<keyword evidence="5" id="KW-0378">Hydrolase</keyword>
<evidence type="ECO:0000313" key="13">
    <source>
        <dbReference type="Proteomes" id="UP001144191"/>
    </source>
</evidence>
<keyword evidence="7" id="KW-0325">Glycoprotein</keyword>
<evidence type="ECO:0000256" key="3">
    <source>
        <dbReference type="ARBA" id="ARBA00005336"/>
    </source>
</evidence>
<dbReference type="Pfam" id="PF14310">
    <property type="entry name" value="Fn3-like"/>
    <property type="match status" value="1"/>
</dbReference>
<dbReference type="SUPFAM" id="SSF52279">
    <property type="entry name" value="Beta-D-glucan exohydrolase, C-terminal domain"/>
    <property type="match status" value="1"/>
</dbReference>
<evidence type="ECO:0000313" key="12">
    <source>
        <dbReference type="EMBL" id="GLA54683.1"/>
    </source>
</evidence>
<protein>
    <recommendedName>
        <fullName evidence="4">beta-glucosidase</fullName>
        <ecNumber evidence="4">3.2.1.21</ecNumber>
    </recommendedName>
</protein>
<dbReference type="Gene3D" id="3.20.20.300">
    <property type="entry name" value="Glycoside hydrolase, family 3, N-terminal domain"/>
    <property type="match status" value="1"/>
</dbReference>
<dbReference type="FunFam" id="2.60.40.10:FF:000495">
    <property type="entry name" value="Periplasmic beta-glucosidase"/>
    <property type="match status" value="1"/>
</dbReference>
<accession>A0A9W6EDZ8</accession>
<name>A0A9W6EDZ8_ASPNG</name>
<dbReference type="InterPro" id="IPR026891">
    <property type="entry name" value="Fn3-like"/>
</dbReference>
<comment type="catalytic activity">
    <reaction evidence="1">
        <text>Hydrolysis of terminal, non-reducing beta-D-glucosyl residues with release of beta-D-glucose.</text>
        <dbReference type="EC" id="3.2.1.21"/>
    </reaction>
</comment>
<evidence type="ECO:0000256" key="1">
    <source>
        <dbReference type="ARBA" id="ARBA00000448"/>
    </source>
</evidence>
<gene>
    <name evidence="12" type="ORF">AnigIFM63604_000829</name>
</gene>
<evidence type="ECO:0000256" key="9">
    <source>
        <dbReference type="ARBA" id="ARBA00023295"/>
    </source>
</evidence>
<dbReference type="EMBL" id="BRPB01000108">
    <property type="protein sequence ID" value="GLA54683.1"/>
    <property type="molecule type" value="Genomic_DNA"/>
</dbReference>
<dbReference type="InterPro" id="IPR002772">
    <property type="entry name" value="Glyco_hydro_3_C"/>
</dbReference>
<dbReference type="PANTHER" id="PTHR42715">
    <property type="entry name" value="BETA-GLUCOSIDASE"/>
    <property type="match status" value="1"/>
</dbReference>
<comment type="caution">
    <text evidence="12">The sequence shown here is derived from an EMBL/GenBank/DDBJ whole genome shotgun (WGS) entry which is preliminary data.</text>
</comment>
<sequence length="192" mass="21803">MQYERANETGNAIADIIFDDINPSGKLPLSFPVFRNEDNPAFMNSQSEACRMWYGEGIYVGYRFYEKTCKAISESIKEDTEDETLIVTVSVQNNSSVDGHEVVQVYVRQLHPSLGRTVKELKGFKKVFVRANSKESINIAISKKRATSFRNARQGIWLSEKDTYQLLVGSSSEYIAQAANFEVHETQSWRGL</sequence>
<dbReference type="PANTHER" id="PTHR42715:SF27">
    <property type="entry name" value="BETA-GLUCOSIDASE-RELATED"/>
    <property type="match status" value="1"/>
</dbReference>
<evidence type="ECO:0000256" key="2">
    <source>
        <dbReference type="ARBA" id="ARBA00004987"/>
    </source>
</evidence>
<dbReference type="AlphaFoldDB" id="A0A9W6EDZ8"/>
<dbReference type="Pfam" id="PF01915">
    <property type="entry name" value="Glyco_hydro_3_C"/>
    <property type="match status" value="1"/>
</dbReference>
<comment type="pathway">
    <text evidence="2">Glycan metabolism; cellulose degradation.</text>
</comment>
<keyword evidence="10" id="KW-0624">Polysaccharide degradation</keyword>
<evidence type="ECO:0000256" key="6">
    <source>
        <dbReference type="ARBA" id="ARBA00023001"/>
    </source>
</evidence>
<proteinExistence type="inferred from homology"/>
<keyword evidence="9" id="KW-0326">Glycosidase</keyword>
<evidence type="ECO:0000256" key="5">
    <source>
        <dbReference type="ARBA" id="ARBA00022801"/>
    </source>
</evidence>
<dbReference type="GO" id="GO:0008422">
    <property type="term" value="F:beta-glucosidase activity"/>
    <property type="evidence" value="ECO:0007669"/>
    <property type="project" value="UniProtKB-EC"/>
</dbReference>
<feature type="domain" description="Fibronectin type III-like" evidence="11">
    <location>
        <begin position="101"/>
        <end position="172"/>
    </location>
</feature>
<evidence type="ECO:0000256" key="10">
    <source>
        <dbReference type="ARBA" id="ARBA00023326"/>
    </source>
</evidence>
<dbReference type="GO" id="GO:0030245">
    <property type="term" value="P:cellulose catabolic process"/>
    <property type="evidence" value="ECO:0007669"/>
    <property type="project" value="UniProtKB-KW"/>
</dbReference>
<dbReference type="Gene3D" id="3.40.50.1700">
    <property type="entry name" value="Glycoside hydrolase family 3 C-terminal domain"/>
    <property type="match status" value="1"/>
</dbReference>
<organism evidence="12 13">
    <name type="scientific">Aspergillus niger</name>
    <dbReference type="NCBI Taxonomy" id="5061"/>
    <lineage>
        <taxon>Eukaryota</taxon>
        <taxon>Fungi</taxon>
        <taxon>Dikarya</taxon>
        <taxon>Ascomycota</taxon>
        <taxon>Pezizomycotina</taxon>
        <taxon>Eurotiomycetes</taxon>
        <taxon>Eurotiomycetidae</taxon>
        <taxon>Eurotiales</taxon>
        <taxon>Aspergillaceae</taxon>
        <taxon>Aspergillus</taxon>
        <taxon>Aspergillus subgen. Circumdati</taxon>
    </lineage>
</organism>
<evidence type="ECO:0000256" key="8">
    <source>
        <dbReference type="ARBA" id="ARBA00023277"/>
    </source>
</evidence>
<evidence type="ECO:0000256" key="7">
    <source>
        <dbReference type="ARBA" id="ARBA00023180"/>
    </source>
</evidence>
<dbReference type="InterPro" id="IPR036881">
    <property type="entry name" value="Glyco_hydro_3_C_sf"/>
</dbReference>
<dbReference type="Proteomes" id="UP001144191">
    <property type="component" value="Unassembled WGS sequence"/>
</dbReference>
<evidence type="ECO:0000256" key="4">
    <source>
        <dbReference type="ARBA" id="ARBA00012744"/>
    </source>
</evidence>
<keyword evidence="8" id="KW-0119">Carbohydrate metabolism</keyword>